<keyword evidence="3" id="KW-1185">Reference proteome</keyword>
<evidence type="ECO:0000256" key="1">
    <source>
        <dbReference type="SAM" id="MobiDB-lite"/>
    </source>
</evidence>
<dbReference type="InParanoid" id="A0A194WTC8"/>
<name>A0A194WTC8_MOLSC</name>
<dbReference type="OrthoDB" id="3501153at2759"/>
<gene>
    <name evidence="2" type="ORF">LY89DRAFT_759793</name>
</gene>
<dbReference type="Proteomes" id="UP000070700">
    <property type="component" value="Unassembled WGS sequence"/>
</dbReference>
<evidence type="ECO:0000313" key="3">
    <source>
        <dbReference type="Proteomes" id="UP000070700"/>
    </source>
</evidence>
<reference evidence="2 3" key="1">
    <citation type="submission" date="2015-10" db="EMBL/GenBank/DDBJ databases">
        <title>Full genome of DAOMC 229536 Phialocephala scopiformis, a fungal endophyte of spruce producing the potent anti-insectan compound rugulosin.</title>
        <authorList>
            <consortium name="DOE Joint Genome Institute"/>
            <person name="Walker A.K."/>
            <person name="Frasz S.L."/>
            <person name="Seifert K.A."/>
            <person name="Miller J.D."/>
            <person name="Mondo S.J."/>
            <person name="Labutti K."/>
            <person name="Lipzen A."/>
            <person name="Dockter R."/>
            <person name="Kennedy M."/>
            <person name="Grigoriev I.V."/>
            <person name="Spatafora J.W."/>
        </authorList>
    </citation>
    <scope>NUCLEOTIDE SEQUENCE [LARGE SCALE GENOMIC DNA]</scope>
    <source>
        <strain evidence="2 3">CBS 120377</strain>
    </source>
</reference>
<dbReference type="GeneID" id="28831203"/>
<dbReference type="KEGG" id="psco:LY89DRAFT_759793"/>
<accession>A0A194WTC8</accession>
<sequence length="62" mass="6813">MPLPHTEHCSHVLRMGGDPEQLRTTAVIQYPDCGFFTATFPGATYPNNARKPKVPRDGQSAT</sequence>
<protein>
    <submittedName>
        <fullName evidence="2">Uncharacterized protein</fullName>
    </submittedName>
</protein>
<organism evidence="2 3">
    <name type="scientific">Mollisia scopiformis</name>
    <name type="common">Conifer needle endophyte fungus</name>
    <name type="synonym">Phialocephala scopiformis</name>
    <dbReference type="NCBI Taxonomy" id="149040"/>
    <lineage>
        <taxon>Eukaryota</taxon>
        <taxon>Fungi</taxon>
        <taxon>Dikarya</taxon>
        <taxon>Ascomycota</taxon>
        <taxon>Pezizomycotina</taxon>
        <taxon>Leotiomycetes</taxon>
        <taxon>Helotiales</taxon>
        <taxon>Mollisiaceae</taxon>
        <taxon>Mollisia</taxon>
    </lineage>
</organism>
<feature type="region of interest" description="Disordered" evidence="1">
    <location>
        <begin position="42"/>
        <end position="62"/>
    </location>
</feature>
<dbReference type="EMBL" id="KQ947428">
    <property type="protein sequence ID" value="KUJ10867.1"/>
    <property type="molecule type" value="Genomic_DNA"/>
</dbReference>
<dbReference type="RefSeq" id="XP_018065222.1">
    <property type="nucleotide sequence ID" value="XM_018221477.1"/>
</dbReference>
<dbReference type="AlphaFoldDB" id="A0A194WTC8"/>
<proteinExistence type="predicted"/>
<evidence type="ECO:0000313" key="2">
    <source>
        <dbReference type="EMBL" id="KUJ10867.1"/>
    </source>
</evidence>